<feature type="compositionally biased region" description="Basic and acidic residues" evidence="3">
    <location>
        <begin position="356"/>
        <end position="369"/>
    </location>
</feature>
<dbReference type="PANTHER" id="PTHR48051">
    <property type="match status" value="1"/>
</dbReference>
<keyword evidence="4" id="KW-0472">Membrane</keyword>
<dbReference type="InterPro" id="IPR032675">
    <property type="entry name" value="LRR_dom_sf"/>
</dbReference>
<dbReference type="InterPro" id="IPR050216">
    <property type="entry name" value="LRR_domain-containing"/>
</dbReference>
<dbReference type="SUPFAM" id="SSF52058">
    <property type="entry name" value="L domain-like"/>
    <property type="match status" value="1"/>
</dbReference>
<dbReference type="InterPro" id="IPR003591">
    <property type="entry name" value="Leu-rich_rpt_typical-subtyp"/>
</dbReference>
<name>A0A836EIN1_9HYME</name>
<dbReference type="Pfam" id="PF00307">
    <property type="entry name" value="CH"/>
    <property type="match status" value="1"/>
</dbReference>
<dbReference type="PROSITE" id="PS50021">
    <property type="entry name" value="CH"/>
    <property type="match status" value="1"/>
</dbReference>
<evidence type="ECO:0000256" key="1">
    <source>
        <dbReference type="ARBA" id="ARBA00022614"/>
    </source>
</evidence>
<evidence type="ECO:0000259" key="5">
    <source>
        <dbReference type="PROSITE" id="PS50021"/>
    </source>
</evidence>
<dbReference type="Proteomes" id="UP000667349">
    <property type="component" value="Unassembled WGS sequence"/>
</dbReference>
<dbReference type="SMART" id="SM00033">
    <property type="entry name" value="CH"/>
    <property type="match status" value="1"/>
</dbReference>
<dbReference type="Pfam" id="PF13855">
    <property type="entry name" value="LRR_8"/>
    <property type="match status" value="2"/>
</dbReference>
<keyword evidence="4" id="KW-1133">Transmembrane helix</keyword>
<keyword evidence="4" id="KW-0812">Transmembrane</keyword>
<dbReference type="InterPro" id="IPR036872">
    <property type="entry name" value="CH_dom_sf"/>
</dbReference>
<evidence type="ECO:0000256" key="4">
    <source>
        <dbReference type="SAM" id="Phobius"/>
    </source>
</evidence>
<keyword evidence="2" id="KW-0677">Repeat</keyword>
<dbReference type="SMART" id="SM00369">
    <property type="entry name" value="LRR_TYP"/>
    <property type="match status" value="5"/>
</dbReference>
<feature type="compositionally biased region" description="Low complexity" evidence="3">
    <location>
        <begin position="501"/>
        <end position="512"/>
    </location>
</feature>
<feature type="non-terminal residue" evidence="6">
    <location>
        <position position="875"/>
    </location>
</feature>
<sequence>TNATPCSPCSRRRNRLPSRCAISSGTDIRGSGRRGTRVLLCRVPVTRADRSARRARVLHQEGRFRLSGRASSGPLHWLRTASRVLVSEKCNMAMVASNMSGHIQKQLTRSLERILEEAHLSGELKLSGRKLKDFPKVGKAGAVKYNLQDTVIADLSKNRFSELPEEVTEFSFLEKLHLYHNAIRIIPETVVMLQSLNYLDLSRNQLTSLPREICRLPLQTLLVAHNRLASLPDELGRMTVLAELDAGCNEITSLPPRMGDLAQLRSLDLRSNLLVHLPIELTYLRLVKLDISGNRISVLPNEMRKMKSLVDFKLSDNPLTSPPASLCIRGRTHIFKYLERQAAKHERARGGRTRRTPLDARGHATLDTRSHRRHNVDSGYSTSDGVDKRWSQEIHSAVHDGEVRSLWRQECSPLSITLPHEVGVNGSCSGTSTPSTISPGEHTSLEDELGKAMVLHDQLEKRRLERSTSENGADIRRPMISGLHHTSITPPGHLESTHLTSQSQQISSAQQSVHPLQTATGTAAMVNGDDKRPFNHIQTYREYKEALKQQRANEGLSVYRPREQVTPPGNETQNETDMGNNKETIALTGKQIFNEDNALKRPVQKVTPSRINYQSTPIINGSNNDYNNKNGKYLEQPYKKPSSPIKTSSSILSTNTSPAHAPRLVKTAVGYVEGNNSPSRNGGSPKSPRSVTWNSNVPEKYSFTMRREFERAKEEADLIEQLRNHIETRLKMALPEDLAPALTDGVVLCHLANHVRPRSVASIHVPSPAVPKLTMARCRRNVDNFLEACRKIGVDEEVLLDADAIMDVGYMDAYGLEALARLVTALLLVRDEGESGTEEPAADSLRTIQDHVLSAMLFATFLSALVLLYLFPIPD</sequence>
<dbReference type="AlphaFoldDB" id="A0A836EIN1"/>
<evidence type="ECO:0000313" key="6">
    <source>
        <dbReference type="EMBL" id="KAG5306087.1"/>
    </source>
</evidence>
<dbReference type="EMBL" id="JAANHZ010000856">
    <property type="protein sequence ID" value="KAG5306087.1"/>
    <property type="molecule type" value="Genomic_DNA"/>
</dbReference>
<dbReference type="PROSITE" id="PS51450">
    <property type="entry name" value="LRR"/>
    <property type="match status" value="1"/>
</dbReference>
<feature type="domain" description="Calponin-homology (CH)" evidence="5">
    <location>
        <begin position="712"/>
        <end position="830"/>
    </location>
</feature>
<dbReference type="Gene3D" id="1.10.418.10">
    <property type="entry name" value="Calponin-like domain"/>
    <property type="match status" value="1"/>
</dbReference>
<evidence type="ECO:0000313" key="7">
    <source>
        <dbReference type="Proteomes" id="UP000667349"/>
    </source>
</evidence>
<dbReference type="InterPro" id="IPR001715">
    <property type="entry name" value="CH_dom"/>
</dbReference>
<dbReference type="PANTHER" id="PTHR48051:SF21">
    <property type="entry name" value="CALPONIN-HOMOLOGY (CH) DOMAIN-CONTAINING PROTEIN"/>
    <property type="match status" value="1"/>
</dbReference>
<evidence type="ECO:0000256" key="2">
    <source>
        <dbReference type="ARBA" id="ARBA00022737"/>
    </source>
</evidence>
<dbReference type="Gene3D" id="3.80.10.10">
    <property type="entry name" value="Ribonuclease Inhibitor"/>
    <property type="match status" value="1"/>
</dbReference>
<feature type="compositionally biased region" description="Polar residues" evidence="3">
    <location>
        <begin position="674"/>
        <end position="695"/>
    </location>
</feature>
<dbReference type="CDD" id="cd21205">
    <property type="entry name" value="CH_LRCH"/>
    <property type="match status" value="1"/>
</dbReference>
<feature type="compositionally biased region" description="Basic and acidic residues" evidence="3">
    <location>
        <begin position="462"/>
        <end position="477"/>
    </location>
</feature>
<organism evidence="6 7">
    <name type="scientific">Acromyrmex insinuator</name>
    <dbReference type="NCBI Taxonomy" id="230686"/>
    <lineage>
        <taxon>Eukaryota</taxon>
        <taxon>Metazoa</taxon>
        <taxon>Ecdysozoa</taxon>
        <taxon>Arthropoda</taxon>
        <taxon>Hexapoda</taxon>
        <taxon>Insecta</taxon>
        <taxon>Pterygota</taxon>
        <taxon>Neoptera</taxon>
        <taxon>Endopterygota</taxon>
        <taxon>Hymenoptera</taxon>
        <taxon>Apocrita</taxon>
        <taxon>Aculeata</taxon>
        <taxon>Formicoidea</taxon>
        <taxon>Formicidae</taxon>
        <taxon>Myrmicinae</taxon>
        <taxon>Acromyrmex</taxon>
    </lineage>
</organism>
<feature type="region of interest" description="Disordered" evidence="3">
    <location>
        <begin position="462"/>
        <end position="515"/>
    </location>
</feature>
<protein>
    <submittedName>
        <fullName evidence="6">LRCH3 protein</fullName>
    </submittedName>
</protein>
<evidence type="ECO:0000256" key="3">
    <source>
        <dbReference type="SAM" id="MobiDB-lite"/>
    </source>
</evidence>
<feature type="region of interest" description="Disordered" evidence="3">
    <location>
        <begin position="672"/>
        <end position="695"/>
    </location>
</feature>
<keyword evidence="7" id="KW-1185">Reference proteome</keyword>
<accession>A0A836EIN1</accession>
<feature type="non-terminal residue" evidence="6">
    <location>
        <position position="1"/>
    </location>
</feature>
<dbReference type="GO" id="GO:0005737">
    <property type="term" value="C:cytoplasm"/>
    <property type="evidence" value="ECO:0007669"/>
    <property type="project" value="TreeGrafter"/>
</dbReference>
<dbReference type="InterPro" id="IPR001611">
    <property type="entry name" value="Leu-rich_rpt"/>
</dbReference>
<feature type="region of interest" description="Disordered" evidence="3">
    <location>
        <begin position="638"/>
        <end position="660"/>
    </location>
</feature>
<comment type="caution">
    <text evidence="6">The sequence shown here is derived from an EMBL/GenBank/DDBJ whole genome shotgun (WGS) entry which is preliminary data.</text>
</comment>
<feature type="region of interest" description="Disordered" evidence="3">
    <location>
        <begin position="345"/>
        <end position="386"/>
    </location>
</feature>
<feature type="transmembrane region" description="Helical" evidence="4">
    <location>
        <begin position="852"/>
        <end position="871"/>
    </location>
</feature>
<dbReference type="SUPFAM" id="SSF47576">
    <property type="entry name" value="Calponin-homology domain, CH-domain"/>
    <property type="match status" value="1"/>
</dbReference>
<proteinExistence type="predicted"/>
<gene>
    <name evidence="6" type="primary">Lrch3</name>
    <name evidence="6" type="ORF">G6Z75_0007754</name>
</gene>
<reference evidence="6" key="1">
    <citation type="submission" date="2020-02" db="EMBL/GenBank/DDBJ databases">
        <title>Relaxed selection underlies rapid genomic changes in the transitions from sociality to social parasitism in ants.</title>
        <authorList>
            <person name="Bi X."/>
        </authorList>
    </citation>
    <scope>NUCLEOTIDE SEQUENCE</scope>
    <source>
        <strain evidence="6">BGI-DK2013a</strain>
        <tissue evidence="6">Whole body</tissue>
    </source>
</reference>
<feature type="compositionally biased region" description="Low complexity" evidence="3">
    <location>
        <begin position="640"/>
        <end position="654"/>
    </location>
</feature>
<keyword evidence="1" id="KW-0433">Leucine-rich repeat</keyword>